<dbReference type="AlphaFoldDB" id="A0A369WT87"/>
<name>A0A369WT87_9GAMM</name>
<evidence type="ECO:0000313" key="2">
    <source>
        <dbReference type="Proteomes" id="UP000253769"/>
    </source>
</evidence>
<evidence type="ECO:0000313" key="1">
    <source>
        <dbReference type="EMBL" id="RDE24902.1"/>
    </source>
</evidence>
<proteinExistence type="predicted"/>
<dbReference type="Proteomes" id="UP000253769">
    <property type="component" value="Unassembled WGS sequence"/>
</dbReference>
<keyword evidence="2" id="KW-1185">Reference proteome</keyword>
<organism evidence="1 2">
    <name type="scientific">Motiliproteus coralliicola</name>
    <dbReference type="NCBI Taxonomy" id="2283196"/>
    <lineage>
        <taxon>Bacteria</taxon>
        <taxon>Pseudomonadati</taxon>
        <taxon>Pseudomonadota</taxon>
        <taxon>Gammaproteobacteria</taxon>
        <taxon>Oceanospirillales</taxon>
        <taxon>Oceanospirillaceae</taxon>
        <taxon>Motiliproteus</taxon>
    </lineage>
</organism>
<sequence>MDQKARIERSTDTDSHVFVTKQPDYTVTIAIFPPFFRPMITKGDEYLTLQSTDHRFYRIEGAADPRLRWQSGHPLVSQV</sequence>
<accession>A0A369WT87</accession>
<gene>
    <name evidence="1" type="ORF">DV711_04790</name>
</gene>
<protein>
    <submittedName>
        <fullName evidence="1">Uncharacterized protein</fullName>
    </submittedName>
</protein>
<reference evidence="1 2" key="1">
    <citation type="submission" date="2018-07" db="EMBL/GenBank/DDBJ databases">
        <title>Motiliproteus coralliicola sp. nov., a bacterium isolated from Coral.</title>
        <authorList>
            <person name="Wang G."/>
        </authorList>
    </citation>
    <scope>NUCLEOTIDE SEQUENCE [LARGE SCALE GENOMIC DNA]</scope>
    <source>
        <strain evidence="1 2">C34</strain>
    </source>
</reference>
<dbReference type="EMBL" id="QQOH01000001">
    <property type="protein sequence ID" value="RDE24902.1"/>
    <property type="molecule type" value="Genomic_DNA"/>
</dbReference>
<comment type="caution">
    <text evidence="1">The sequence shown here is derived from an EMBL/GenBank/DDBJ whole genome shotgun (WGS) entry which is preliminary data.</text>
</comment>